<dbReference type="GO" id="GO:0006633">
    <property type="term" value="P:fatty acid biosynthetic process"/>
    <property type="evidence" value="ECO:0007669"/>
    <property type="project" value="UniProtKB-UniRule"/>
</dbReference>
<evidence type="ECO:0000313" key="10">
    <source>
        <dbReference type="EMBL" id="CUN71117.1"/>
    </source>
</evidence>
<evidence type="ECO:0000256" key="2">
    <source>
        <dbReference type="ARBA" id="ARBA00022679"/>
    </source>
</evidence>
<feature type="binding site" evidence="8">
    <location>
        <position position="9"/>
    </location>
    <ligand>
        <name>Mg(2+)</name>
        <dbReference type="ChEBI" id="CHEBI:18420"/>
    </ligand>
</feature>
<dbReference type="HAMAP" id="MF_00101">
    <property type="entry name" value="AcpS"/>
    <property type="match status" value="1"/>
</dbReference>
<dbReference type="Proteomes" id="UP000095468">
    <property type="component" value="Unassembled WGS sequence"/>
</dbReference>
<comment type="catalytic activity">
    <reaction evidence="8">
        <text>apo-[ACP] + CoA = holo-[ACP] + adenosine 3',5'-bisphosphate + H(+)</text>
        <dbReference type="Rhea" id="RHEA:12068"/>
        <dbReference type="Rhea" id="RHEA-COMP:9685"/>
        <dbReference type="Rhea" id="RHEA-COMP:9690"/>
        <dbReference type="ChEBI" id="CHEBI:15378"/>
        <dbReference type="ChEBI" id="CHEBI:29999"/>
        <dbReference type="ChEBI" id="CHEBI:57287"/>
        <dbReference type="ChEBI" id="CHEBI:58343"/>
        <dbReference type="ChEBI" id="CHEBI:64479"/>
        <dbReference type="EC" id="2.7.8.7"/>
    </reaction>
</comment>
<evidence type="ECO:0000313" key="12">
    <source>
        <dbReference type="EMBL" id="MZJ39890.1"/>
    </source>
</evidence>
<dbReference type="NCBIfam" id="TIGR00516">
    <property type="entry name" value="acpS"/>
    <property type="match status" value="1"/>
</dbReference>
<dbReference type="InterPro" id="IPR037143">
    <property type="entry name" value="4-PPantetheinyl_Trfase_dom_sf"/>
</dbReference>
<comment type="function">
    <text evidence="8">Transfers the 4'-phosphopantetheine moiety from coenzyme A to a Ser of acyl-carrier-protein.</text>
</comment>
<dbReference type="NCBIfam" id="TIGR00556">
    <property type="entry name" value="pantethn_trn"/>
    <property type="match status" value="1"/>
</dbReference>
<dbReference type="Gene3D" id="3.90.470.20">
    <property type="entry name" value="4'-phosphopantetheinyl transferase domain"/>
    <property type="match status" value="1"/>
</dbReference>
<dbReference type="EMBL" id="WWSR01000014">
    <property type="protein sequence ID" value="MZJ39890.1"/>
    <property type="molecule type" value="Genomic_DNA"/>
</dbReference>
<dbReference type="InterPro" id="IPR004568">
    <property type="entry name" value="Ppantetheine-prot_Trfase_dom"/>
</dbReference>
<dbReference type="Pfam" id="PF01648">
    <property type="entry name" value="ACPS"/>
    <property type="match status" value="1"/>
</dbReference>
<evidence type="ECO:0000256" key="1">
    <source>
        <dbReference type="ARBA" id="ARBA00022516"/>
    </source>
</evidence>
<dbReference type="SUPFAM" id="SSF56214">
    <property type="entry name" value="4'-phosphopantetheinyl transferase"/>
    <property type="match status" value="1"/>
</dbReference>
<dbReference type="RefSeq" id="WP_006235843.1">
    <property type="nucleotide sequence ID" value="NZ_CABKPD010000014.1"/>
</dbReference>
<evidence type="ECO:0000259" key="9">
    <source>
        <dbReference type="Pfam" id="PF01648"/>
    </source>
</evidence>
<reference evidence="10 13" key="1">
    <citation type="submission" date="2015-09" db="EMBL/GenBank/DDBJ databases">
        <authorList>
            <consortium name="Pathogen Informatics"/>
        </authorList>
    </citation>
    <scope>NUCLEOTIDE SEQUENCE [LARGE SCALE GENOMIC DNA]</scope>
    <source>
        <strain evidence="10 13">2789STDY5608823</strain>
    </source>
</reference>
<evidence type="ECO:0000256" key="4">
    <source>
        <dbReference type="ARBA" id="ARBA00022832"/>
    </source>
</evidence>
<dbReference type="InterPro" id="IPR008278">
    <property type="entry name" value="4-PPantetheinyl_Trfase_dom"/>
</dbReference>
<evidence type="ECO:0000256" key="8">
    <source>
        <dbReference type="HAMAP-Rule" id="MF_00101"/>
    </source>
</evidence>
<evidence type="ECO:0000256" key="3">
    <source>
        <dbReference type="ARBA" id="ARBA00022723"/>
    </source>
</evidence>
<dbReference type="Proteomes" id="UP001212741">
    <property type="component" value="Unassembled WGS sequence"/>
</dbReference>
<evidence type="ECO:0000256" key="5">
    <source>
        <dbReference type="ARBA" id="ARBA00022842"/>
    </source>
</evidence>
<keyword evidence="3 8" id="KW-0479">Metal-binding</keyword>
<keyword evidence="7 8" id="KW-0275">Fatty acid biosynthesis</keyword>
<dbReference type="GO" id="GO:0005737">
    <property type="term" value="C:cytoplasm"/>
    <property type="evidence" value="ECO:0007669"/>
    <property type="project" value="UniProtKB-SubCell"/>
</dbReference>
<dbReference type="EMBL" id="JAQLEC010000022">
    <property type="protein sequence ID" value="MDB1839287.1"/>
    <property type="molecule type" value="Genomic_DNA"/>
</dbReference>
<sequence>MAEAGIGVDIVEISRMKSILEKTPSFARRVFTEEERAYCDASSRPAAHYASRFASREAVLKALGTGFSQGVGRKDVSVTRDKLGKPKALLSGRALEIAQELGVVEVALSITLTGDLAVANAIAITEDARPKPKEEKVSTKKRVAQTFKEARSVLDELEQLQNSALTEHLGDASQDTLGA</sequence>
<feature type="domain" description="4'-phosphopantetheinyl transferase" evidence="9">
    <location>
        <begin position="5"/>
        <end position="105"/>
    </location>
</feature>
<comment type="similarity">
    <text evidence="8">Belongs to the P-Pant transferase superfamily. AcpS family.</text>
</comment>
<comment type="cofactor">
    <cofactor evidence="8">
        <name>Mg(2+)</name>
        <dbReference type="ChEBI" id="CHEBI:18420"/>
    </cofactor>
</comment>
<proteinExistence type="inferred from homology"/>
<keyword evidence="2 8" id="KW-0808">Transferase</keyword>
<keyword evidence="1 8" id="KW-0444">Lipid biosynthesis</keyword>
<dbReference type="Proteomes" id="UP000469380">
    <property type="component" value="Unassembled WGS sequence"/>
</dbReference>
<accession>A0A173Z5J2</accession>
<keyword evidence="8" id="KW-0963">Cytoplasm</keyword>
<keyword evidence="5 8" id="KW-0460">Magnesium</keyword>
<reference evidence="12 14" key="2">
    <citation type="journal article" date="2019" name="Nat. Med.">
        <title>A library of human gut bacterial isolates paired with longitudinal multiomics data enables mechanistic microbiome research.</title>
        <authorList>
            <person name="Poyet M."/>
            <person name="Groussin M."/>
            <person name="Gibbons S.M."/>
            <person name="Avila-Pacheco J."/>
            <person name="Jiang X."/>
            <person name="Kearney S.M."/>
            <person name="Perrotta A.R."/>
            <person name="Berdy B."/>
            <person name="Zhao S."/>
            <person name="Lieberman T.D."/>
            <person name="Swanson P.K."/>
            <person name="Smith M."/>
            <person name="Roesemann S."/>
            <person name="Alexander J.E."/>
            <person name="Rich S.A."/>
            <person name="Livny J."/>
            <person name="Vlamakis H."/>
            <person name="Clish C."/>
            <person name="Bullock K."/>
            <person name="Deik A."/>
            <person name="Scott J."/>
            <person name="Pierce K.A."/>
            <person name="Xavier R.J."/>
            <person name="Alm E.J."/>
        </authorList>
    </citation>
    <scope>NUCLEOTIDE SEQUENCE [LARGE SCALE GENOMIC DNA]</scope>
    <source>
        <strain evidence="12 14">BIOML-A20</strain>
    </source>
</reference>
<keyword evidence="6 8" id="KW-0443">Lipid metabolism</keyword>
<protein>
    <recommendedName>
        <fullName evidence="8">Holo-[acyl-carrier-protein] synthase</fullName>
        <shortName evidence="8">Holo-ACP synthase</shortName>
        <ecNumber evidence="8">2.7.8.7</ecNumber>
    </recommendedName>
    <alternativeName>
        <fullName evidence="8">4'-phosphopantetheinyl transferase AcpS</fullName>
    </alternativeName>
</protein>
<comment type="subcellular location">
    <subcellularLocation>
        <location evidence="8">Cytoplasm</location>
    </subcellularLocation>
</comment>
<keyword evidence="4 8" id="KW-0276">Fatty acid metabolism</keyword>
<evidence type="ECO:0000313" key="13">
    <source>
        <dbReference type="Proteomes" id="UP000095468"/>
    </source>
</evidence>
<dbReference type="EMBL" id="CYYP01000003">
    <property type="protein sequence ID" value="CUN71117.1"/>
    <property type="molecule type" value="Genomic_DNA"/>
</dbReference>
<feature type="binding site" evidence="8">
    <location>
        <position position="57"/>
    </location>
    <ligand>
        <name>Mg(2+)</name>
        <dbReference type="ChEBI" id="CHEBI:18420"/>
    </ligand>
</feature>
<evidence type="ECO:0000256" key="7">
    <source>
        <dbReference type="ARBA" id="ARBA00023160"/>
    </source>
</evidence>
<organism evidence="10 13">
    <name type="scientific">Collinsella aerofaciens</name>
    <dbReference type="NCBI Taxonomy" id="74426"/>
    <lineage>
        <taxon>Bacteria</taxon>
        <taxon>Bacillati</taxon>
        <taxon>Actinomycetota</taxon>
        <taxon>Coriobacteriia</taxon>
        <taxon>Coriobacteriales</taxon>
        <taxon>Coriobacteriaceae</taxon>
        <taxon>Collinsella</taxon>
    </lineage>
</organism>
<name>A0A173Z5J2_9ACTN</name>
<dbReference type="GeneID" id="92850175"/>
<evidence type="ECO:0000313" key="11">
    <source>
        <dbReference type="EMBL" id="MDB1839287.1"/>
    </source>
</evidence>
<dbReference type="InterPro" id="IPR002582">
    <property type="entry name" value="ACPS"/>
</dbReference>
<reference evidence="11" key="3">
    <citation type="submission" date="2023-01" db="EMBL/GenBank/DDBJ databases">
        <title>Human gut microbiome strain richness.</title>
        <authorList>
            <person name="Chen-Liaw A."/>
        </authorList>
    </citation>
    <scope>NUCLEOTIDE SEQUENCE</scope>
    <source>
        <strain evidence="11">D54st1_D6_D54t1_190329</strain>
    </source>
</reference>
<dbReference type="GO" id="GO:0008897">
    <property type="term" value="F:holo-[acyl-carrier-protein] synthase activity"/>
    <property type="evidence" value="ECO:0007669"/>
    <property type="project" value="UniProtKB-UniRule"/>
</dbReference>
<evidence type="ECO:0000313" key="14">
    <source>
        <dbReference type="Proteomes" id="UP000469380"/>
    </source>
</evidence>
<dbReference type="GO" id="GO:0000287">
    <property type="term" value="F:magnesium ion binding"/>
    <property type="evidence" value="ECO:0007669"/>
    <property type="project" value="UniProtKB-UniRule"/>
</dbReference>
<dbReference type="EC" id="2.7.8.7" evidence="8"/>
<evidence type="ECO:0000256" key="6">
    <source>
        <dbReference type="ARBA" id="ARBA00023098"/>
    </source>
</evidence>
<gene>
    <name evidence="8 10" type="primary">acpS</name>
    <name evidence="10" type="ORF">ERS852381_00583</name>
    <name evidence="12" type="ORF">GT464_08035</name>
    <name evidence="11" type="ORF">PMW86_06760</name>
</gene>
<dbReference type="AlphaFoldDB" id="A0A173Z5J2"/>